<reference evidence="13 14" key="1">
    <citation type="submission" date="2017-06" db="EMBL/GenBank/DDBJ databases">
        <title>Aedes aegypti genome working group (AGWG) sequencing and assembly.</title>
        <authorList>
            <consortium name="Aedes aegypti Genome Working Group (AGWG)"/>
            <person name="Matthews B.J."/>
        </authorList>
    </citation>
    <scope>NUCLEOTIDE SEQUENCE [LARGE SCALE GENOMIC DNA]</scope>
    <source>
        <strain evidence="13 14">LVP_AGWG</strain>
    </source>
</reference>
<keyword evidence="7" id="KW-0479">Metal-binding</keyword>
<sequence>MGSLVPFLLLFPLVGCISIDYLTKRNTILAAEKQLSTGGHAFLTAKEIKADEVLMNLKNKTIVEGVTSPRSYAPAMHFFQAKPIIDNSSIFKIVRSMPKGSVLHLHNTAAVSSEWIIKNLTYRPEAKLCESEGNVYFTTRKSPICPEESLKSIQSLRAKNGSIEAFDAWLESHVNLKKSDPELMHADINTIWVEFEKMFSVIRDFVNYRPFFEAFHTQLLKEFYEDNVQYIELRMPLSKLYDADGKVYDEAQVATIVVNLIDSFKATHPGFVGAKVIFSKHRGVDSGTAQDLLKSYVKLNKEFPKLVVGFDLVGQEDINQPLTSFLEELQEFRKTTPYFFHAGETNGYGSESDLNLIDAILLDSRRIGHGFSLYKHPVLRKMVKSEGIALEVCPLSNQVLRLVNDLRNHPAVYYVSESIPIVISADDPGFWDSKGVSYDFYYALMAIAPSSIGIGFLKQIVWDSVRYSSLTPEERTEYSEVLQPKWDQFLDDLIAGKLF</sequence>
<comment type="cofactor">
    <cofactor evidence="1">
        <name>Zn(2+)</name>
        <dbReference type="ChEBI" id="CHEBI:29105"/>
    </cofactor>
</comment>
<dbReference type="SUPFAM" id="SSF51556">
    <property type="entry name" value="Metallo-dependent hydrolases"/>
    <property type="match status" value="1"/>
</dbReference>
<keyword evidence="14" id="KW-1185">Reference proteome</keyword>
<evidence type="ECO:0000259" key="11">
    <source>
        <dbReference type="Pfam" id="PF00962"/>
    </source>
</evidence>
<evidence type="ECO:0000256" key="10">
    <source>
        <dbReference type="ARBA" id="ARBA00047764"/>
    </source>
</evidence>
<keyword evidence="8" id="KW-0732">Signal</keyword>
<proteinExistence type="inferred from homology"/>
<comment type="similarity">
    <text evidence="3">Belongs to the metallo-dependent hydrolases superfamily. Adenosine and AMP deaminases family. ADGF subfamily.</text>
</comment>
<dbReference type="CDD" id="cd01321">
    <property type="entry name" value="ADGF"/>
    <property type="match status" value="1"/>
</dbReference>
<name>A0A1S4F470_AEDAE</name>
<dbReference type="GO" id="GO:0005615">
    <property type="term" value="C:extracellular space"/>
    <property type="evidence" value="ECO:0007669"/>
    <property type="project" value="InterPro"/>
</dbReference>
<dbReference type="NCBIfam" id="TIGR01431">
    <property type="entry name" value="adm_rel"/>
    <property type="match status" value="1"/>
</dbReference>
<dbReference type="InParanoid" id="A0A1S4F470"/>
<evidence type="ECO:0000256" key="3">
    <source>
        <dbReference type="ARBA" id="ARBA00006083"/>
    </source>
</evidence>
<evidence type="ECO:0000256" key="9">
    <source>
        <dbReference type="ARBA" id="ARBA00022801"/>
    </source>
</evidence>
<dbReference type="FunCoup" id="A0A1S4F470">
    <property type="interactions" value="90"/>
</dbReference>
<dbReference type="GO" id="GO:0004000">
    <property type="term" value="F:adenosine deaminase activity"/>
    <property type="evidence" value="ECO:0007669"/>
    <property type="project" value="InterPro"/>
</dbReference>
<dbReference type="InterPro" id="IPR006331">
    <property type="entry name" value="ADGF"/>
</dbReference>
<dbReference type="OrthoDB" id="7202371at2759"/>
<organism evidence="13 14">
    <name type="scientific">Aedes aegypti</name>
    <name type="common">Yellowfever mosquito</name>
    <name type="synonym">Culex aegypti</name>
    <dbReference type="NCBI Taxonomy" id="7159"/>
    <lineage>
        <taxon>Eukaryota</taxon>
        <taxon>Metazoa</taxon>
        <taxon>Ecdysozoa</taxon>
        <taxon>Arthropoda</taxon>
        <taxon>Hexapoda</taxon>
        <taxon>Insecta</taxon>
        <taxon>Pterygota</taxon>
        <taxon>Neoptera</taxon>
        <taxon>Endopterygota</taxon>
        <taxon>Diptera</taxon>
        <taxon>Nematocera</taxon>
        <taxon>Culicoidea</taxon>
        <taxon>Culicidae</taxon>
        <taxon>Culicinae</taxon>
        <taxon>Aedini</taxon>
        <taxon>Aedes</taxon>
        <taxon>Stegomyia</taxon>
    </lineage>
</organism>
<evidence type="ECO:0000256" key="1">
    <source>
        <dbReference type="ARBA" id="ARBA00001947"/>
    </source>
</evidence>
<comment type="catalytic activity">
    <reaction evidence="10">
        <text>adenosine + H2O + H(+) = inosine + NH4(+)</text>
        <dbReference type="Rhea" id="RHEA:24408"/>
        <dbReference type="ChEBI" id="CHEBI:15377"/>
        <dbReference type="ChEBI" id="CHEBI:15378"/>
        <dbReference type="ChEBI" id="CHEBI:16335"/>
        <dbReference type="ChEBI" id="CHEBI:17596"/>
        <dbReference type="ChEBI" id="CHEBI:28938"/>
        <dbReference type="EC" id="3.5.4.4"/>
    </reaction>
</comment>
<dbReference type="Pfam" id="PF08451">
    <property type="entry name" value="A_deaminase_N"/>
    <property type="match status" value="1"/>
</dbReference>
<evidence type="ECO:0000256" key="5">
    <source>
        <dbReference type="ARBA" id="ARBA00018099"/>
    </source>
</evidence>
<evidence type="ECO:0000259" key="12">
    <source>
        <dbReference type="Pfam" id="PF08451"/>
    </source>
</evidence>
<reference evidence="13" key="2">
    <citation type="submission" date="2020-05" db="UniProtKB">
        <authorList>
            <consortium name="EnsemblMetazoa"/>
        </authorList>
    </citation>
    <scope>IDENTIFICATION</scope>
    <source>
        <strain evidence="13">LVP_AGWG</strain>
    </source>
</reference>
<evidence type="ECO:0000256" key="8">
    <source>
        <dbReference type="ARBA" id="ARBA00022729"/>
    </source>
</evidence>
<dbReference type="Proteomes" id="UP000008820">
    <property type="component" value="Chromosome 1"/>
</dbReference>
<dbReference type="PANTHER" id="PTHR11409">
    <property type="entry name" value="ADENOSINE DEAMINASE"/>
    <property type="match status" value="1"/>
</dbReference>
<dbReference type="InterPro" id="IPR032466">
    <property type="entry name" value="Metal_Hydrolase"/>
</dbReference>
<dbReference type="GO" id="GO:0046872">
    <property type="term" value="F:metal ion binding"/>
    <property type="evidence" value="ECO:0007669"/>
    <property type="project" value="UniProtKB-KW"/>
</dbReference>
<keyword evidence="6" id="KW-0964">Secreted</keyword>
<evidence type="ECO:0000256" key="4">
    <source>
        <dbReference type="ARBA" id="ARBA00012784"/>
    </source>
</evidence>
<evidence type="ECO:0000256" key="7">
    <source>
        <dbReference type="ARBA" id="ARBA00022723"/>
    </source>
</evidence>
<dbReference type="AlphaFoldDB" id="A0A1S4F470"/>
<feature type="domain" description="Adenosine/AMP deaminase N-terminal" evidence="12">
    <location>
        <begin position="20"/>
        <end position="93"/>
    </location>
</feature>
<dbReference type="InterPro" id="IPR001365">
    <property type="entry name" value="A_deaminase_dom"/>
</dbReference>
<evidence type="ECO:0000256" key="2">
    <source>
        <dbReference type="ARBA" id="ARBA00004613"/>
    </source>
</evidence>
<dbReference type="GO" id="GO:0006154">
    <property type="term" value="P:adenosine catabolic process"/>
    <property type="evidence" value="ECO:0007669"/>
    <property type="project" value="InterPro"/>
</dbReference>
<dbReference type="GO" id="GO:0046103">
    <property type="term" value="P:inosine biosynthetic process"/>
    <property type="evidence" value="ECO:0007669"/>
    <property type="project" value="TreeGrafter"/>
</dbReference>
<feature type="domain" description="Adenosine deaminase" evidence="11">
    <location>
        <begin position="187"/>
        <end position="434"/>
    </location>
</feature>
<dbReference type="PANTHER" id="PTHR11409:SF39">
    <property type="entry name" value="ADENOSINE DEAMINASE 2"/>
    <property type="match status" value="1"/>
</dbReference>
<comment type="subcellular location">
    <subcellularLocation>
        <location evidence="2">Secreted</location>
    </subcellularLocation>
</comment>
<dbReference type="VEuPathDB" id="VectorBase:AAEL003214"/>
<gene>
    <name evidence="13" type="primary">5577638</name>
</gene>
<dbReference type="FunFam" id="3.20.20.140:FF:000017">
    <property type="entry name" value="Adenosine deaminase 2"/>
    <property type="match status" value="1"/>
</dbReference>
<protein>
    <recommendedName>
        <fullName evidence="5">Adenosine deaminase</fullName>
        <ecNumber evidence="4">3.5.4.4</ecNumber>
    </recommendedName>
</protein>
<dbReference type="InterPro" id="IPR013659">
    <property type="entry name" value="A_deaminase_N"/>
</dbReference>
<dbReference type="EC" id="3.5.4.4" evidence="4"/>
<evidence type="ECO:0000313" key="13">
    <source>
        <dbReference type="EnsemblMetazoa" id="AAEL003214-PA"/>
    </source>
</evidence>
<accession>A0A1S4F470</accession>
<dbReference type="EnsemblMetazoa" id="AAEL003214-RA">
    <property type="protein sequence ID" value="AAEL003214-PA"/>
    <property type="gene ID" value="AAEL003214"/>
</dbReference>
<dbReference type="Pfam" id="PF00962">
    <property type="entry name" value="A_deaminase"/>
    <property type="match status" value="1"/>
</dbReference>
<dbReference type="InterPro" id="IPR006330">
    <property type="entry name" value="Ado/ade_deaminase"/>
</dbReference>
<evidence type="ECO:0000256" key="6">
    <source>
        <dbReference type="ARBA" id="ARBA00022525"/>
    </source>
</evidence>
<evidence type="ECO:0000313" key="14">
    <source>
        <dbReference type="Proteomes" id="UP000008820"/>
    </source>
</evidence>
<dbReference type="Gene3D" id="3.20.20.140">
    <property type="entry name" value="Metal-dependent hydrolases"/>
    <property type="match status" value="1"/>
</dbReference>
<keyword evidence="9" id="KW-0378">Hydrolase</keyword>